<dbReference type="GO" id="GO:0003824">
    <property type="term" value="F:catalytic activity"/>
    <property type="evidence" value="ECO:0007669"/>
    <property type="project" value="UniProtKB-ARBA"/>
</dbReference>
<dbReference type="SFLD" id="SFLDG01129">
    <property type="entry name" value="C1.5:_HAD__Beta-PGM__Phosphata"/>
    <property type="match status" value="1"/>
</dbReference>
<accession>A0A1F6DVP6</accession>
<dbReference type="GO" id="GO:0046872">
    <property type="term" value="F:metal ion binding"/>
    <property type="evidence" value="ECO:0007669"/>
    <property type="project" value="UniProtKB-KW"/>
</dbReference>
<keyword evidence="3" id="KW-0479">Metal-binding</keyword>
<dbReference type="Pfam" id="PF00702">
    <property type="entry name" value="Hydrolase"/>
    <property type="match status" value="1"/>
</dbReference>
<dbReference type="InterPro" id="IPR023214">
    <property type="entry name" value="HAD_sf"/>
</dbReference>
<comment type="similarity">
    <text evidence="2">Belongs to the HAD-like hydrolase superfamily. CbbY/CbbZ/Gph/YieH family.</text>
</comment>
<organism evidence="6 7">
    <name type="scientific">Candidatus Kaiserbacteria bacterium RIFCSPHIGHO2_02_FULL_55_20</name>
    <dbReference type="NCBI Taxonomy" id="1798497"/>
    <lineage>
        <taxon>Bacteria</taxon>
        <taxon>Candidatus Kaiseribacteriota</taxon>
    </lineage>
</organism>
<keyword evidence="5" id="KW-0119">Carbohydrate metabolism</keyword>
<comment type="caution">
    <text evidence="6">The sequence shown here is derived from an EMBL/GenBank/DDBJ whole genome shotgun (WGS) entry which is preliminary data.</text>
</comment>
<dbReference type="Proteomes" id="UP000177652">
    <property type="component" value="Unassembled WGS sequence"/>
</dbReference>
<dbReference type="CDD" id="cd07505">
    <property type="entry name" value="HAD_BPGM-like"/>
    <property type="match status" value="1"/>
</dbReference>
<dbReference type="Gene3D" id="3.40.50.1000">
    <property type="entry name" value="HAD superfamily/HAD-like"/>
    <property type="match status" value="1"/>
</dbReference>
<comment type="cofactor">
    <cofactor evidence="1">
        <name>Mg(2+)</name>
        <dbReference type="ChEBI" id="CHEBI:18420"/>
    </cofactor>
</comment>
<dbReference type="InterPro" id="IPR036412">
    <property type="entry name" value="HAD-like_sf"/>
</dbReference>
<reference evidence="6 7" key="1">
    <citation type="journal article" date="2016" name="Nat. Commun.">
        <title>Thousands of microbial genomes shed light on interconnected biogeochemical processes in an aquifer system.</title>
        <authorList>
            <person name="Anantharaman K."/>
            <person name="Brown C.T."/>
            <person name="Hug L.A."/>
            <person name="Sharon I."/>
            <person name="Castelle C.J."/>
            <person name="Probst A.J."/>
            <person name="Thomas B.C."/>
            <person name="Singh A."/>
            <person name="Wilkins M.J."/>
            <person name="Karaoz U."/>
            <person name="Brodie E.L."/>
            <person name="Williams K.H."/>
            <person name="Hubbard S.S."/>
            <person name="Banfield J.F."/>
        </authorList>
    </citation>
    <scope>NUCLEOTIDE SEQUENCE [LARGE SCALE GENOMIC DNA]</scope>
</reference>
<dbReference type="InterPro" id="IPR023198">
    <property type="entry name" value="PGP-like_dom2"/>
</dbReference>
<evidence type="ECO:0000256" key="2">
    <source>
        <dbReference type="ARBA" id="ARBA00006171"/>
    </source>
</evidence>
<evidence type="ECO:0000313" key="7">
    <source>
        <dbReference type="Proteomes" id="UP000177652"/>
    </source>
</evidence>
<keyword evidence="4" id="KW-0460">Magnesium</keyword>
<evidence type="ECO:0000256" key="5">
    <source>
        <dbReference type="ARBA" id="ARBA00023277"/>
    </source>
</evidence>
<dbReference type="InterPro" id="IPR006439">
    <property type="entry name" value="HAD-SF_hydro_IA"/>
</dbReference>
<evidence type="ECO:0000256" key="3">
    <source>
        <dbReference type="ARBA" id="ARBA00022723"/>
    </source>
</evidence>
<dbReference type="SFLD" id="SFLDS00003">
    <property type="entry name" value="Haloacid_Dehalogenase"/>
    <property type="match status" value="1"/>
</dbReference>
<dbReference type="SUPFAM" id="SSF56784">
    <property type="entry name" value="HAD-like"/>
    <property type="match status" value="1"/>
</dbReference>
<dbReference type="AlphaFoldDB" id="A0A1F6DVP6"/>
<evidence type="ECO:0000313" key="6">
    <source>
        <dbReference type="EMBL" id="OGG65504.1"/>
    </source>
</evidence>
<dbReference type="InterPro" id="IPR051600">
    <property type="entry name" value="Beta-PGM-like"/>
</dbReference>
<dbReference type="STRING" id="1798497.A3D71_00935"/>
<dbReference type="Gene3D" id="1.10.150.240">
    <property type="entry name" value="Putative phosphatase, domain 2"/>
    <property type="match status" value="1"/>
</dbReference>
<protein>
    <submittedName>
        <fullName evidence="6">Uncharacterized protein</fullName>
    </submittedName>
</protein>
<dbReference type="EMBL" id="MFLK01000045">
    <property type="protein sequence ID" value="OGG65504.1"/>
    <property type="molecule type" value="Genomic_DNA"/>
</dbReference>
<name>A0A1F6DVP6_9BACT</name>
<dbReference type="NCBIfam" id="TIGR01509">
    <property type="entry name" value="HAD-SF-IA-v3"/>
    <property type="match status" value="1"/>
</dbReference>
<proteinExistence type="inferred from homology"/>
<dbReference type="PANTHER" id="PTHR46193">
    <property type="entry name" value="6-PHOSPHOGLUCONATE PHOSPHATASE"/>
    <property type="match status" value="1"/>
</dbReference>
<gene>
    <name evidence="6" type="ORF">A3D71_00935</name>
</gene>
<dbReference type="PANTHER" id="PTHR46193:SF18">
    <property type="entry name" value="HEXITOL PHOSPHATASE B"/>
    <property type="match status" value="1"/>
</dbReference>
<evidence type="ECO:0000256" key="4">
    <source>
        <dbReference type="ARBA" id="ARBA00022842"/>
    </source>
</evidence>
<evidence type="ECO:0000256" key="1">
    <source>
        <dbReference type="ARBA" id="ARBA00001946"/>
    </source>
</evidence>
<sequence length="222" mass="24988">MKGLIFDLNGVLLLDQHLHDEIFKKVAFDITGRTPTDEEFKNIFHGRDNKGVFEYMTGRTLEPAELERRAREKELAYQELCRKTGPSYRLSDGATELLENLRTRNIPYTIATSSPRMNIGFFNEMLNLEKWFDMNKIVCTEGTMRGKPAPDLYLKAAQVLALQPADCVVIEDARTGIAAAYAAGIGHIIAIGPKDTHETLQKIEGVSEVIEQLSEVDIARLF</sequence>